<keyword evidence="2" id="KW-1185">Reference proteome</keyword>
<reference evidence="2" key="1">
    <citation type="submission" date="2017-01" db="EMBL/GenBank/DDBJ databases">
        <authorList>
            <person name="Varghese N."/>
            <person name="Submissions S."/>
        </authorList>
    </citation>
    <scope>NUCLEOTIDE SEQUENCE [LARGE SCALE GENOMIC DNA]</scope>
    <source>
        <strain evidence="2">DSM 17126</strain>
    </source>
</reference>
<dbReference type="Proteomes" id="UP000186373">
    <property type="component" value="Unassembled WGS sequence"/>
</dbReference>
<organism evidence="1 2">
    <name type="scientific">Chryseobacterium shigense</name>
    <dbReference type="NCBI Taxonomy" id="297244"/>
    <lineage>
        <taxon>Bacteria</taxon>
        <taxon>Pseudomonadati</taxon>
        <taxon>Bacteroidota</taxon>
        <taxon>Flavobacteriia</taxon>
        <taxon>Flavobacteriales</taxon>
        <taxon>Weeksellaceae</taxon>
        <taxon>Chryseobacterium group</taxon>
        <taxon>Chryseobacterium</taxon>
    </lineage>
</organism>
<evidence type="ECO:0000313" key="1">
    <source>
        <dbReference type="EMBL" id="SIS32087.1"/>
    </source>
</evidence>
<gene>
    <name evidence="1" type="ORF">SAMN05421639_10251</name>
</gene>
<evidence type="ECO:0000313" key="2">
    <source>
        <dbReference type="Proteomes" id="UP000186373"/>
    </source>
</evidence>
<protein>
    <submittedName>
        <fullName evidence="1">Uncharacterized protein</fullName>
    </submittedName>
</protein>
<dbReference type="EMBL" id="FTNY01000002">
    <property type="protein sequence ID" value="SIS32087.1"/>
    <property type="molecule type" value="Genomic_DNA"/>
</dbReference>
<name>A0A1N7I4S9_9FLAO</name>
<dbReference type="AlphaFoldDB" id="A0A1N7I4S9"/>
<accession>A0A1N7I4S9</accession>
<proteinExistence type="predicted"/>
<sequence length="334" mass="36754">MGFMMEFIIFNRHKIINYYTMKKLVTTFKLFAVISVLTLTACQDDNSEMIQESTVSKVSAADLKKEITPGLKTIPEIVQTQISDSKKNLEQYLKSDLQITSITILGKLSTQKGIKISQDLISDKEQFVAEGNILDPGTIKVGKIGVLFSGDQLAEAQKGLKESASEKIKAGADLLEISWNYKGENFTSLCFYDESGIIWDNVFAGLVMMDARGNSEVSPHDAQAKVSSKWFKEWWTANWLWGSKRGEIGYQITIYYSGSSVSNVDVSDWGNISLGKAKSESKVTKRTGAYGQCRYALGLCTPTGSLSFNSSNFSVSFSGLGSNVVSNGTKSLYP</sequence>